<dbReference type="PANTHER" id="PTHR20883">
    <property type="entry name" value="PHYTANOYL-COA DIOXYGENASE DOMAIN CONTAINING 1"/>
    <property type="match status" value="1"/>
</dbReference>
<protein>
    <submittedName>
        <fullName evidence="1">Phytanoyl-CoA dioxygenase</fullName>
    </submittedName>
</protein>
<dbReference type="PANTHER" id="PTHR20883:SF48">
    <property type="entry name" value="ECTOINE DIOXYGENASE"/>
    <property type="match status" value="1"/>
</dbReference>
<accession>F8FQ70</accession>
<dbReference type="RefSeq" id="WP_013915452.1">
    <property type="nucleotide sequence ID" value="NC_015690.1"/>
</dbReference>
<evidence type="ECO:0000313" key="2">
    <source>
        <dbReference type="Proteomes" id="UP000006620"/>
    </source>
</evidence>
<keyword evidence="1" id="KW-0223">Dioxygenase</keyword>
<dbReference type="Proteomes" id="UP000006620">
    <property type="component" value="Chromosome"/>
</dbReference>
<sequence>MKSSNLSLLEVDASIQESITEEQAQFFLDNGFLVIRNVIVGEELQLLQKQTMKLVEQGIAGTDDEDYLYRVRKSGERAYWRTEYVLDKLEGTKALLGHPFILRSVEKLQGPNLIPTWDSLVVKIPGQAASVPWHRDATVPEGCSNPRPIFNVDFYMDAADEKSCLWVIPGSHRWENSRAEERCSSRADFDFSEAVPVPMNPGDVIFHNIQLLHGSPEGDGNSLRRTIYYEFRAGEIEAEFGPHTLEYLTLKQHVLFDAINRRSNTSYTASEKPYEYRPAGAFRIAEPRKPETYRYAHHQYWRS</sequence>
<dbReference type="PATRIC" id="fig|1036673.3.peg.1534"/>
<dbReference type="KEGG" id="pms:KNP414_01728"/>
<dbReference type="SUPFAM" id="SSF51197">
    <property type="entry name" value="Clavaminate synthase-like"/>
    <property type="match status" value="1"/>
</dbReference>
<dbReference type="Gene3D" id="2.60.120.620">
    <property type="entry name" value="q2cbj1_9rhob like domain"/>
    <property type="match status" value="1"/>
</dbReference>
<organism evidence="1 2">
    <name type="scientific">Paenibacillus mucilaginosus (strain KNP414)</name>
    <dbReference type="NCBI Taxonomy" id="1036673"/>
    <lineage>
        <taxon>Bacteria</taxon>
        <taxon>Bacillati</taxon>
        <taxon>Bacillota</taxon>
        <taxon>Bacilli</taxon>
        <taxon>Bacillales</taxon>
        <taxon>Paenibacillaceae</taxon>
        <taxon>Paenibacillus</taxon>
    </lineage>
</organism>
<dbReference type="HOGENOM" id="CLU_911677_0_0_9"/>
<reference evidence="1 2" key="2">
    <citation type="journal article" date="2013" name="Genome Announc.">
        <title>Genome Sequence of Growth-Improving Paenibacillus mucilaginosus Strain KNP414.</title>
        <authorList>
            <person name="Lu J.J."/>
            <person name="Wang J.F."/>
            <person name="Hu X.F."/>
        </authorList>
    </citation>
    <scope>NUCLEOTIDE SEQUENCE [LARGE SCALE GENOMIC DNA]</scope>
    <source>
        <strain evidence="1 2">KNP414</strain>
    </source>
</reference>
<keyword evidence="1" id="KW-0560">Oxidoreductase</keyword>
<dbReference type="EMBL" id="CP002869">
    <property type="protein sequence ID" value="AEI40290.1"/>
    <property type="molecule type" value="Genomic_DNA"/>
</dbReference>
<gene>
    <name evidence="1" type="ordered locus">KNP414_01728</name>
</gene>
<dbReference type="GO" id="GO:0005506">
    <property type="term" value="F:iron ion binding"/>
    <property type="evidence" value="ECO:0007669"/>
    <property type="project" value="UniProtKB-ARBA"/>
</dbReference>
<dbReference type="GO" id="GO:0016706">
    <property type="term" value="F:2-oxoglutarate-dependent dioxygenase activity"/>
    <property type="evidence" value="ECO:0007669"/>
    <property type="project" value="UniProtKB-ARBA"/>
</dbReference>
<proteinExistence type="predicted"/>
<dbReference type="InterPro" id="IPR008775">
    <property type="entry name" value="Phytyl_CoA_dOase-like"/>
</dbReference>
<name>F8FQ70_PAEMK</name>
<dbReference type="Pfam" id="PF05721">
    <property type="entry name" value="PhyH"/>
    <property type="match status" value="1"/>
</dbReference>
<reference evidence="2" key="1">
    <citation type="submission" date="2011-06" db="EMBL/GenBank/DDBJ databases">
        <title>Complete genome sequence of Paenibacillus mucilaginosus KNP414.</title>
        <authorList>
            <person name="Wang J."/>
            <person name="Hu S."/>
            <person name="Hu X."/>
            <person name="Zhang B."/>
            <person name="Dong D."/>
            <person name="Zhang S."/>
            <person name="Zhao K."/>
            <person name="Wu D."/>
        </authorList>
    </citation>
    <scope>NUCLEOTIDE SEQUENCE [LARGE SCALE GENOMIC DNA]</scope>
    <source>
        <strain evidence="2">KNP414</strain>
    </source>
</reference>
<evidence type="ECO:0000313" key="1">
    <source>
        <dbReference type="EMBL" id="AEI40290.1"/>
    </source>
</evidence>
<dbReference type="AlphaFoldDB" id="F8FQ70"/>